<dbReference type="Pfam" id="PF11604">
    <property type="entry name" value="CusF_Ec"/>
    <property type="match status" value="1"/>
</dbReference>
<dbReference type="KEGG" id="tau:Tola_2989"/>
<proteinExistence type="predicted"/>
<evidence type="ECO:0000313" key="2">
    <source>
        <dbReference type="EMBL" id="ACQ94578.1"/>
    </source>
</evidence>
<dbReference type="Proteomes" id="UP000009073">
    <property type="component" value="Chromosome"/>
</dbReference>
<reference evidence="2 3" key="2">
    <citation type="journal article" date="2011" name="Stand. Genomic Sci.">
        <title>Complete genome sequence of Tolumonas auensis type strain (TA 4).</title>
        <authorList>
            <person name="Chertkov O."/>
            <person name="Copeland A."/>
            <person name="Lucas S."/>
            <person name="Lapidus A."/>
            <person name="Berry K.W."/>
            <person name="Detter J.C."/>
            <person name="Del Rio T.G."/>
            <person name="Hammon N."/>
            <person name="Dalin E."/>
            <person name="Tice H."/>
            <person name="Pitluck S."/>
            <person name="Richardson P."/>
            <person name="Bruce D."/>
            <person name="Goodwin L."/>
            <person name="Han C."/>
            <person name="Tapia R."/>
            <person name="Saunders E."/>
            <person name="Schmutz J."/>
            <person name="Brettin T."/>
            <person name="Larimer F."/>
            <person name="Land M."/>
            <person name="Hauser L."/>
            <person name="Spring S."/>
            <person name="Rohde M."/>
            <person name="Kyrpides N.C."/>
            <person name="Ivanova N."/>
            <person name="Goker M."/>
            <person name="Beller H.R."/>
            <person name="Klenk H.P."/>
            <person name="Woyke T."/>
        </authorList>
    </citation>
    <scope>NUCLEOTIDE SEQUENCE [LARGE SCALE GENOMIC DNA]</scope>
    <source>
        <strain evidence="3">DSM 9187 / TA4</strain>
    </source>
</reference>
<reference evidence="3" key="1">
    <citation type="submission" date="2009-05" db="EMBL/GenBank/DDBJ databases">
        <title>Complete sequence of Tolumonas auensis DSM 9187.</title>
        <authorList>
            <consortium name="US DOE Joint Genome Institute"/>
            <person name="Lucas S."/>
            <person name="Copeland A."/>
            <person name="Lapidus A."/>
            <person name="Glavina del Rio T."/>
            <person name="Tice H."/>
            <person name="Bruce D."/>
            <person name="Goodwin L."/>
            <person name="Pitluck S."/>
            <person name="Chertkov O."/>
            <person name="Brettin T."/>
            <person name="Detter J.C."/>
            <person name="Han C."/>
            <person name="Larimer F."/>
            <person name="Land M."/>
            <person name="Hauser L."/>
            <person name="Kyrpides N."/>
            <person name="Mikhailova N."/>
            <person name="Spring S."/>
            <person name="Beller H."/>
        </authorList>
    </citation>
    <scope>NUCLEOTIDE SEQUENCE [LARGE SCALE GENOMIC DNA]</scope>
    <source>
        <strain evidence="3">DSM 9187 / TA4</strain>
    </source>
</reference>
<organism evidence="2 3">
    <name type="scientific">Tolumonas auensis (strain DSM 9187 / NBRC 110442 / TA 4)</name>
    <dbReference type="NCBI Taxonomy" id="595494"/>
    <lineage>
        <taxon>Bacteria</taxon>
        <taxon>Pseudomonadati</taxon>
        <taxon>Pseudomonadota</taxon>
        <taxon>Gammaproteobacteria</taxon>
        <taxon>Aeromonadales</taxon>
        <taxon>Aeromonadaceae</taxon>
        <taxon>Tolumonas</taxon>
    </lineage>
</organism>
<keyword evidence="1" id="KW-0732">Signal</keyword>
<evidence type="ECO:0000313" key="3">
    <source>
        <dbReference type="Proteomes" id="UP000009073"/>
    </source>
</evidence>
<dbReference type="InterPro" id="IPR042230">
    <property type="entry name" value="CusF_sf"/>
</dbReference>
<dbReference type="OrthoDB" id="5771277at2"/>
<protein>
    <recommendedName>
        <fullName evidence="4">Copper-binding protein</fullName>
    </recommendedName>
</protein>
<evidence type="ECO:0008006" key="4">
    <source>
        <dbReference type="Google" id="ProtNLM"/>
    </source>
</evidence>
<dbReference type="eggNOG" id="COG5569">
    <property type="taxonomic scope" value="Bacteria"/>
</dbReference>
<dbReference type="RefSeq" id="WP_015880027.1">
    <property type="nucleotide sequence ID" value="NC_012691.1"/>
</dbReference>
<gene>
    <name evidence="2" type="ordered locus">Tola_2989</name>
</gene>
<dbReference type="InterPro" id="IPR021647">
    <property type="entry name" value="CusF_Ec"/>
</dbReference>
<dbReference type="EMBL" id="CP001616">
    <property type="protein sequence ID" value="ACQ94578.1"/>
    <property type="molecule type" value="Genomic_DNA"/>
</dbReference>
<dbReference type="Gene3D" id="2.40.50.320">
    <property type="entry name" value="Copper binding periplasmic protein CusF"/>
    <property type="match status" value="1"/>
</dbReference>
<dbReference type="AlphaFoldDB" id="C4LD47"/>
<dbReference type="STRING" id="595494.Tola_2989"/>
<feature type="chain" id="PRO_5002940320" description="Copper-binding protein" evidence="1">
    <location>
        <begin position="27"/>
        <end position="123"/>
    </location>
</feature>
<evidence type="ECO:0000256" key="1">
    <source>
        <dbReference type="SAM" id="SignalP"/>
    </source>
</evidence>
<accession>C4LD47</accession>
<name>C4LD47_TOLAT</name>
<dbReference type="HOGENOM" id="CLU_2276203_0_0_6"/>
<feature type="signal peptide" evidence="1">
    <location>
        <begin position="1"/>
        <end position="26"/>
    </location>
</feature>
<sequence length="123" mass="13555">MTSTNIKFARIALFTLSALFAVGSQAEETMSHDMSQMPGMNMGQQQQQQMYPLNGRVVTVDTANQQVTLEHDAVTELNWPAMTMPFKMADAKLLDGLQPGQTIMAMFTTKEGEAPTIVSLHTM</sequence>
<keyword evidence="3" id="KW-1185">Reference proteome</keyword>